<proteinExistence type="predicted"/>
<gene>
    <name evidence="2" type="ORF">CQW34_00509</name>
</gene>
<evidence type="ECO:0000313" key="3">
    <source>
        <dbReference type="Proteomes" id="UP000231846"/>
    </source>
</evidence>
<protein>
    <recommendedName>
        <fullName evidence="4">Lipoprotein</fullName>
    </recommendedName>
</protein>
<comment type="caution">
    <text evidence="2">The sequence shown here is derived from an EMBL/GenBank/DDBJ whole genome shotgun (WGS) entry which is preliminary data.</text>
</comment>
<sequence length="207" mass="23576" precursor="true">MKKILLSLIAAVSITSCAFGPYLTYNVGLSNVEAPADAKTQYGDTKIIKLDVEGKNNYKYEDDYIDIMWIATNTQFNFVLKNKSNYSIKIPWDDVVYISSSGQTGRLMHSGVKYIDRNNSQPASVISKSASLSDIVILNDNVYYVSGQYGGWRKGKLFNFPIDKNNIEEPKQLFIGKTVRILFPIIIQEVKNEYVFEFRVEDIIQKK</sequence>
<organism evidence="2 3">
    <name type="scientific">Bacteroides fragilis</name>
    <dbReference type="NCBI Taxonomy" id="817"/>
    <lineage>
        <taxon>Bacteria</taxon>
        <taxon>Pseudomonadati</taxon>
        <taxon>Bacteroidota</taxon>
        <taxon>Bacteroidia</taxon>
        <taxon>Bacteroidales</taxon>
        <taxon>Bacteroidaceae</taxon>
        <taxon>Bacteroides</taxon>
    </lineage>
</organism>
<dbReference type="EMBL" id="PDCW01000002">
    <property type="protein sequence ID" value="PJY76387.1"/>
    <property type="molecule type" value="Genomic_DNA"/>
</dbReference>
<dbReference type="Proteomes" id="UP000231846">
    <property type="component" value="Unassembled WGS sequence"/>
</dbReference>
<evidence type="ECO:0000313" key="2">
    <source>
        <dbReference type="EMBL" id="PJY76387.1"/>
    </source>
</evidence>
<dbReference type="AlphaFoldDB" id="A0A2M9VCK3"/>
<keyword evidence="1" id="KW-0732">Signal</keyword>
<evidence type="ECO:0000256" key="1">
    <source>
        <dbReference type="SAM" id="SignalP"/>
    </source>
</evidence>
<reference evidence="2 3" key="1">
    <citation type="journal article" date="2017" name="MBio">
        <title>Gut Symbiont Bacteroides fragilis Secretes a Eukaryotic-Like Ubiquitin Protein That Mediates Intraspecies Antagonism.</title>
        <authorList>
            <person name="Chatzidaki-Livanis M."/>
            <person name="Coyne M.J."/>
            <person name="Roelofs K.G."/>
            <person name="Gentyala R.R."/>
            <person name="Caldwell J.M."/>
            <person name="Comstock L.E."/>
        </authorList>
    </citation>
    <scope>NUCLEOTIDE SEQUENCE [LARGE SCALE GENOMIC DNA]</scope>
    <source>
        <strain evidence="2 3">12905</strain>
    </source>
</reference>
<feature type="chain" id="PRO_5014948781" description="Lipoprotein" evidence="1">
    <location>
        <begin position="19"/>
        <end position="207"/>
    </location>
</feature>
<dbReference type="PROSITE" id="PS51257">
    <property type="entry name" value="PROKAR_LIPOPROTEIN"/>
    <property type="match status" value="1"/>
</dbReference>
<name>A0A2M9VCK3_BACFG</name>
<accession>A0A2M9VCK3</accession>
<evidence type="ECO:0008006" key="4">
    <source>
        <dbReference type="Google" id="ProtNLM"/>
    </source>
</evidence>
<dbReference type="RefSeq" id="WP_032567250.1">
    <property type="nucleotide sequence ID" value="NZ_JAQDLP010000001.1"/>
</dbReference>
<feature type="signal peptide" evidence="1">
    <location>
        <begin position="1"/>
        <end position="18"/>
    </location>
</feature>